<accession>A0ACC2I9F8</accession>
<protein>
    <submittedName>
        <fullName evidence="1">Uncharacterized protein</fullName>
    </submittedName>
</protein>
<reference evidence="1" key="1">
    <citation type="submission" date="2022-11" db="EMBL/GenBank/DDBJ databases">
        <title>Genome Sequence of Boeremia exigua.</title>
        <authorList>
            <person name="Buettner E."/>
        </authorList>
    </citation>
    <scope>NUCLEOTIDE SEQUENCE</scope>
    <source>
        <strain evidence="1">CU02</strain>
    </source>
</reference>
<dbReference type="EMBL" id="JAPHNI010000374">
    <property type="protein sequence ID" value="KAJ8111793.1"/>
    <property type="molecule type" value="Genomic_DNA"/>
</dbReference>
<proteinExistence type="predicted"/>
<name>A0ACC2I9F8_9PLEO</name>
<dbReference type="Proteomes" id="UP001153331">
    <property type="component" value="Unassembled WGS sequence"/>
</dbReference>
<gene>
    <name evidence="1" type="ORF">OPT61_g5694</name>
</gene>
<evidence type="ECO:0000313" key="1">
    <source>
        <dbReference type="EMBL" id="KAJ8111793.1"/>
    </source>
</evidence>
<comment type="caution">
    <text evidence="1">The sequence shown here is derived from an EMBL/GenBank/DDBJ whole genome shotgun (WGS) entry which is preliminary data.</text>
</comment>
<keyword evidence="2" id="KW-1185">Reference proteome</keyword>
<organism evidence="1 2">
    <name type="scientific">Boeremia exigua</name>
    <dbReference type="NCBI Taxonomy" id="749465"/>
    <lineage>
        <taxon>Eukaryota</taxon>
        <taxon>Fungi</taxon>
        <taxon>Dikarya</taxon>
        <taxon>Ascomycota</taxon>
        <taxon>Pezizomycotina</taxon>
        <taxon>Dothideomycetes</taxon>
        <taxon>Pleosporomycetidae</taxon>
        <taxon>Pleosporales</taxon>
        <taxon>Pleosporineae</taxon>
        <taxon>Didymellaceae</taxon>
        <taxon>Boeremia</taxon>
    </lineage>
</organism>
<sequence>MARHKQKDDEAGAEGCGILNTRKRMWKDSEGKIVTKRPAIANNAQKPQTPLQTQHNDPLQTLADFALFASHDEVAPISPPISHHASRSSSSNDDFSIATGYPTTTLDSNILSTQALSPIAQDFWPTDLVQPEADLFNTAATFEDAPFDEIFNPDTASSFNNPFTTMNNYNWLFDMDLAQVQHAQTQPTIHDSFTNFSFTNNVSPPTQSFDLQLDHMSFAKPLSTGVDFEPYPSRRTDSVVHQSPIAPILAPLINEKQPQENKSPAYPPQASETDSRSPVRHHSQTQASNLIPILERPMSMLQPSRSLPIIDEVARQQVLDLVDIVQPTAPDDSIIMRHHPLLSLRCLQTYCDLFWTRFNTTYPLLHMSTFEPSNVHTLLLTAVLLLGATYGEKDAHQLAVCIHDVLRPQIFADTEFSAKPDLWVLQTILLVECFGKSRAGQKQHDMSHLFHGLLINLIRRSDCQSIRPPTLEDATHDLEDDWRTWVDAEQKKRLAFLCFMWDTQHAVLFCQSLCMSAFELRSNLPCDQSLWEAESAEAWHHLRQRQPPTPLFLSCLKMYLHPNVSTVPKNLNNLSRSLLLHGLMSVAWDMQRRDQTSLGDPIAANPLGNWQSRLAASYTAWYTDYEAYGTTYTARIPSHDQHLATEFQVMRAAVLSLYHSAHILLHTPFLDLQIYAGARHILGRPVARADYLRSQRTVKKWVTENVKEAGVAVWHAAALVRQGVDALDGEHDVGSGRLWHHPWAVYLGALVVWGAWYAHPVCSEAAGPGEMYEDEDEIIWDPAREMNDLLDTISKAEPEMLLQAGYKDGISGAVGKRGTNGLAASVSRCLSKARWAVVHDGMMVLRGLVQWRLVGGGGGVTAVDRAMEEKFSRSTEATRMQAPAASSIYTGTIKLKISSAHLPTLDCNHN</sequence>
<evidence type="ECO:0000313" key="2">
    <source>
        <dbReference type="Proteomes" id="UP001153331"/>
    </source>
</evidence>